<keyword evidence="14" id="KW-1185">Reference proteome</keyword>
<comment type="similarity">
    <text evidence="11">Belongs to the phosphatidylserine decarboxylase family. PSD-A subfamily.</text>
</comment>
<dbReference type="InterPro" id="IPR033175">
    <property type="entry name" value="PSD-A"/>
</dbReference>
<dbReference type="InterPro" id="IPR003817">
    <property type="entry name" value="PS_Dcarbxylase"/>
</dbReference>
<dbReference type="GO" id="GO:0006646">
    <property type="term" value="P:phosphatidylethanolamine biosynthetic process"/>
    <property type="evidence" value="ECO:0007669"/>
    <property type="project" value="UniProtKB-UniRule"/>
</dbReference>
<evidence type="ECO:0000256" key="1">
    <source>
        <dbReference type="ARBA" id="ARBA00022475"/>
    </source>
</evidence>
<keyword evidence="8 11" id="KW-0456">Lyase</keyword>
<dbReference type="GO" id="GO:0005886">
    <property type="term" value="C:plasma membrane"/>
    <property type="evidence" value="ECO:0007669"/>
    <property type="project" value="UniProtKB-SubCell"/>
</dbReference>
<evidence type="ECO:0000256" key="11">
    <source>
        <dbReference type="HAMAP-Rule" id="MF_00664"/>
    </source>
</evidence>
<evidence type="ECO:0000256" key="10">
    <source>
        <dbReference type="ARBA" id="ARBA00023317"/>
    </source>
</evidence>
<keyword evidence="12" id="KW-1133">Transmembrane helix</keyword>
<dbReference type="PANTHER" id="PTHR35809:SF1">
    <property type="entry name" value="ARCHAETIDYLSERINE DECARBOXYLASE PROENZYME-RELATED"/>
    <property type="match status" value="1"/>
</dbReference>
<dbReference type="NCBIfam" id="NF003679">
    <property type="entry name" value="PRK05305.1-3"/>
    <property type="match status" value="1"/>
</dbReference>
<dbReference type="Proteomes" id="UP000001311">
    <property type="component" value="Chromosome"/>
</dbReference>
<evidence type="ECO:0000256" key="7">
    <source>
        <dbReference type="ARBA" id="ARBA00023209"/>
    </source>
</evidence>
<gene>
    <name evidence="11 13" type="primary">psd</name>
    <name evidence="13" type="ordered locus">RMA_0332</name>
</gene>
<proteinExistence type="inferred from homology"/>
<dbReference type="GO" id="GO:0004609">
    <property type="term" value="F:phosphatidylserine decarboxylase activity"/>
    <property type="evidence" value="ECO:0007669"/>
    <property type="project" value="UniProtKB-UniRule"/>
</dbReference>
<dbReference type="HOGENOM" id="CLU_072492_0_0_5"/>
<comment type="catalytic activity">
    <reaction evidence="11">
        <text>a 1,2-diacyl-sn-glycero-3-phospho-L-serine + H(+) = a 1,2-diacyl-sn-glycero-3-phosphoethanolamine + CO2</text>
        <dbReference type="Rhea" id="RHEA:20828"/>
        <dbReference type="ChEBI" id="CHEBI:15378"/>
        <dbReference type="ChEBI" id="CHEBI:16526"/>
        <dbReference type="ChEBI" id="CHEBI:57262"/>
        <dbReference type="ChEBI" id="CHEBI:64612"/>
        <dbReference type="EC" id="4.1.1.65"/>
    </reaction>
</comment>
<feature type="chain" id="PRO_5023377948" description="Phosphatidylserine decarboxylase alpha chain" evidence="11">
    <location>
        <begin position="197"/>
        <end position="240"/>
    </location>
</feature>
<keyword evidence="2 11" id="KW-0444">Lipid biosynthesis</keyword>
<dbReference type="AlphaFoldDB" id="A8F101"/>
<evidence type="ECO:0000256" key="6">
    <source>
        <dbReference type="ARBA" id="ARBA00023145"/>
    </source>
</evidence>
<dbReference type="NCBIfam" id="NF003681">
    <property type="entry name" value="PRK05305.2-1"/>
    <property type="match status" value="1"/>
</dbReference>
<keyword evidence="6 11" id="KW-0865">Zymogen</keyword>
<feature type="chain" id="PRO_5023377949" description="Phosphatidylserine decarboxylase beta chain" evidence="11">
    <location>
        <begin position="1"/>
        <end position="196"/>
    </location>
</feature>
<comment type="pathway">
    <text evidence="11">Phospholipid metabolism; phosphatidylethanolamine biosynthesis; phosphatidylethanolamine from CDP-diacylglycerol: step 2/2.</text>
</comment>
<feature type="transmembrane region" description="Helical" evidence="12">
    <location>
        <begin position="20"/>
        <end position="41"/>
    </location>
</feature>
<evidence type="ECO:0000256" key="8">
    <source>
        <dbReference type="ARBA" id="ARBA00023239"/>
    </source>
</evidence>
<evidence type="ECO:0000256" key="4">
    <source>
        <dbReference type="ARBA" id="ARBA00023098"/>
    </source>
</evidence>
<sequence length="240" mass="27094">MIRRFIEIKMKQYNDLFKIIHREGYIFIASFALVSFLLASFNEKLGCIGCIATAWCIYFFRNPDRFVPISDDLVISPADGIIQEIKEALPPPELGLGDVEMIRVSIFLNLLNVHVNRIPANGKILALHYNPGKFFNASLDKASIYNERQSVLMETAQGQKIVFVQIAGLIARRIVCDLEEGNEVKTGERYGIIRFGSRVDVYLPLKTALLVSKGQTAIGGETIIADFGRKKTTEFKFERK</sequence>
<comment type="cofactor">
    <cofactor evidence="11">
        <name>pyruvate</name>
        <dbReference type="ChEBI" id="CHEBI:15361"/>
    </cofactor>
    <text evidence="11">Binds 1 pyruvoyl group covalently per subunit.</text>
</comment>
<keyword evidence="12" id="KW-0812">Transmembrane</keyword>
<reference evidence="13 14" key="1">
    <citation type="journal article" date="2007" name="Genome Res.">
        <title>Lateral gene transfer between obligate intracellular bacteria: evidence from the Rickettsia massiliae genome.</title>
        <authorList>
            <person name="Blanc G."/>
            <person name="Ogata H."/>
            <person name="Robert C."/>
            <person name="Audic S."/>
            <person name="Claverie J.-M."/>
            <person name="Raoult D."/>
        </authorList>
    </citation>
    <scope>NUCLEOTIDE SEQUENCE [LARGE SCALE GENOMIC DNA]</scope>
    <source>
        <strain evidence="14">Mtu5</strain>
    </source>
</reference>
<feature type="site" description="Cleavage (non-hydrolytic); by autocatalysis" evidence="11">
    <location>
        <begin position="196"/>
        <end position="197"/>
    </location>
</feature>
<dbReference type="NCBIfam" id="NF003685">
    <property type="entry name" value="PRK05305.2-5"/>
    <property type="match status" value="1"/>
</dbReference>
<keyword evidence="4 11" id="KW-0443">Lipid metabolism</keyword>
<comment type="function">
    <text evidence="11">Catalyzes the formation of phosphatidylethanolamine (PtdEtn) from phosphatidylserine (PtdSer).</text>
</comment>
<dbReference type="UniPathway" id="UPA00558">
    <property type="reaction ID" value="UER00616"/>
</dbReference>
<evidence type="ECO:0000256" key="5">
    <source>
        <dbReference type="ARBA" id="ARBA00023136"/>
    </source>
</evidence>
<accession>A8F101</accession>
<feature type="active site" description="Schiff-base intermediate with substrate; via pyruvic acid" evidence="11">
    <location>
        <position position="197"/>
    </location>
</feature>
<evidence type="ECO:0000256" key="9">
    <source>
        <dbReference type="ARBA" id="ARBA00023264"/>
    </source>
</evidence>
<evidence type="ECO:0000313" key="13">
    <source>
        <dbReference type="EMBL" id="ABV84587.1"/>
    </source>
</evidence>
<dbReference type="HAMAP" id="MF_00664">
    <property type="entry name" value="PS_decarb_PSD_A"/>
    <property type="match status" value="1"/>
</dbReference>
<dbReference type="EMBL" id="CP000683">
    <property type="protein sequence ID" value="ABV84587.1"/>
    <property type="molecule type" value="Genomic_DNA"/>
</dbReference>
<keyword evidence="9 11" id="KW-1208">Phospholipid metabolism</keyword>
<keyword evidence="1 11" id="KW-1003">Cell membrane</keyword>
<feature type="modified residue" description="Pyruvic acid (Ser); by autocatalysis" evidence="11">
    <location>
        <position position="197"/>
    </location>
</feature>
<evidence type="ECO:0000313" key="14">
    <source>
        <dbReference type="Proteomes" id="UP000001311"/>
    </source>
</evidence>
<keyword evidence="7 11" id="KW-0594">Phospholipid biosynthesis</keyword>
<name>A8F101_RICM5</name>
<dbReference type="NCBIfam" id="NF003677">
    <property type="entry name" value="PRK05305.1-1"/>
    <property type="match status" value="1"/>
</dbReference>
<dbReference type="EC" id="4.1.1.65" evidence="11"/>
<evidence type="ECO:0000256" key="12">
    <source>
        <dbReference type="SAM" id="Phobius"/>
    </source>
</evidence>
<evidence type="ECO:0000256" key="2">
    <source>
        <dbReference type="ARBA" id="ARBA00022516"/>
    </source>
</evidence>
<dbReference type="NCBIfam" id="NF003678">
    <property type="entry name" value="PRK05305.1-2"/>
    <property type="match status" value="1"/>
</dbReference>
<dbReference type="PANTHER" id="PTHR35809">
    <property type="entry name" value="ARCHAETIDYLSERINE DECARBOXYLASE PROENZYME-RELATED"/>
    <property type="match status" value="1"/>
</dbReference>
<organism evidence="13 14">
    <name type="scientific">Rickettsia massiliae (strain Mtu5)</name>
    <dbReference type="NCBI Taxonomy" id="416276"/>
    <lineage>
        <taxon>Bacteria</taxon>
        <taxon>Pseudomonadati</taxon>
        <taxon>Pseudomonadota</taxon>
        <taxon>Alphaproteobacteria</taxon>
        <taxon>Rickettsiales</taxon>
        <taxon>Rickettsiaceae</taxon>
        <taxon>Rickettsieae</taxon>
        <taxon>Rickettsia</taxon>
        <taxon>spotted fever group</taxon>
    </lineage>
</organism>
<comment type="subcellular location">
    <subcellularLocation>
        <location evidence="11">Cell membrane</location>
        <topology evidence="11">Peripheral membrane protein</topology>
    </subcellularLocation>
</comment>
<keyword evidence="3 11" id="KW-0210">Decarboxylase</keyword>
<evidence type="ECO:0000256" key="3">
    <source>
        <dbReference type="ARBA" id="ARBA00022793"/>
    </source>
</evidence>
<protein>
    <recommendedName>
        <fullName evidence="11">Phosphatidylserine decarboxylase proenzyme</fullName>
        <ecNumber evidence="11">4.1.1.65</ecNumber>
    </recommendedName>
    <component>
        <recommendedName>
            <fullName evidence="11">Phosphatidylserine decarboxylase alpha chain</fullName>
        </recommendedName>
    </component>
    <component>
        <recommendedName>
            <fullName evidence="11">Phosphatidylserine decarboxylase beta chain</fullName>
        </recommendedName>
    </component>
</protein>
<comment type="PTM">
    <text evidence="11">Is synthesized initially as an inactive proenzyme. Formation of the active enzyme involves a self-maturation process in which the active site pyruvoyl group is generated from an internal serine residue via an autocatalytic post-translational modification. Two non-identical subunits are generated from the proenzyme in this reaction, and the pyruvate is formed at the N-terminus of the alpha chain, which is derived from the carboxyl end of the proenzyme. The post-translation cleavage follows an unusual pathway, termed non-hydrolytic serinolysis, in which the side chain hydroxyl group of the serine supplies its oxygen atom to form the C-terminus of the beta chain, while the remainder of the serine residue undergoes an oxidative deamination to produce ammonia and the pyruvoyl prosthetic group on the alpha chain.</text>
</comment>
<dbReference type="KEGG" id="rms:RMA_0332"/>
<comment type="subunit">
    <text evidence="11">Heterodimer of a large membrane-associated beta subunit and a small pyruvoyl-containing alpha subunit.</text>
</comment>
<keyword evidence="5 11" id="KW-0472">Membrane</keyword>
<dbReference type="Pfam" id="PF02666">
    <property type="entry name" value="PS_Dcarbxylase"/>
    <property type="match status" value="1"/>
</dbReference>
<keyword evidence="10 11" id="KW-0670">Pyruvate</keyword>